<keyword evidence="6" id="KW-0067">ATP-binding</keyword>
<dbReference type="NCBIfam" id="TIGR01494">
    <property type="entry name" value="ATPase_P-type"/>
    <property type="match status" value="2"/>
</dbReference>
<feature type="transmembrane region" description="Helical" evidence="6">
    <location>
        <begin position="68"/>
        <end position="93"/>
    </location>
</feature>
<sequence>MGTVAPVLRRHPLVGLTLGVLLFVLALAVAGADLPARWLATGYVTAVVLRTSVGMVRDLVRGHYGLDVLAVVAMVSTLLVGEHLASLIIVLMLSGGEALEEYAAARARAELTDLLERAPQVAHRVVGTGTGTGTGTGVEDVAVDQVEPGDVLLVRPAEVVPVDGQLLAEEASFDESSLTGESLPVSHVRGDHVLSGSLNGSAAVAVRATARAADSQYQRILRLVAAADDAKAPTVRVADRFAVPFTAVALIIGGLAWSLSGDPTRFAEVMVLATPCPLLIAAPVAFLGGTSRAARSGIVVKGGATLEALARARSVAFDKTGTLSQGRPELARVEVVEGHDPDEVLRLAASAEQFSSHVLADGVMRAAHARGLSLSEGSEAQERATDGVTAVVDGRSVVVGKLRLVRETDPTAYPCPVRSGETSVAVAVDGRLVGHLVLVDPLRPNAAATVRVLRELGMQEVALLTGDNVATAWSLADEAGIGSVHAELLPEDKVRLVAGMSHRPVVMVGDGVNDAPVLAAADVGIAMGARGSTAASEAADVVITRDDIGKVVQAVDIGRQTYRVALTAIWIGVWLSLGLMVVAAFGHIPAVAGALTQELVDLAAILYALLALRPGREHPELLEPAPVPARADRYDRDVLESS</sequence>
<evidence type="ECO:0000256" key="2">
    <source>
        <dbReference type="ARBA" id="ARBA00006024"/>
    </source>
</evidence>
<dbReference type="SUPFAM" id="SSF81653">
    <property type="entry name" value="Calcium ATPase, transduction domain A"/>
    <property type="match status" value="1"/>
</dbReference>
<organism evidence="8 9">
    <name type="scientific">Ornithinimicrobium cerasi</name>
    <dbReference type="NCBI Taxonomy" id="2248773"/>
    <lineage>
        <taxon>Bacteria</taxon>
        <taxon>Bacillati</taxon>
        <taxon>Actinomycetota</taxon>
        <taxon>Actinomycetes</taxon>
        <taxon>Micrococcales</taxon>
        <taxon>Ornithinimicrobiaceae</taxon>
        <taxon>Ornithinimicrobium</taxon>
    </lineage>
</organism>
<evidence type="ECO:0000313" key="9">
    <source>
        <dbReference type="Proteomes" id="UP000219688"/>
    </source>
</evidence>
<feature type="transmembrane region" description="Helical" evidence="6">
    <location>
        <begin position="564"/>
        <end position="585"/>
    </location>
</feature>
<keyword evidence="6" id="KW-0547">Nucleotide-binding</keyword>
<dbReference type="RefSeq" id="WP_097188647.1">
    <property type="nucleotide sequence ID" value="NZ_OBQK01000008.1"/>
</dbReference>
<dbReference type="InterPro" id="IPR008250">
    <property type="entry name" value="ATPase_P-typ_transduc_dom_A_sf"/>
</dbReference>
<dbReference type="Gene3D" id="2.70.150.10">
    <property type="entry name" value="Calcium-transporting ATPase, cytoplasmic transduction domain A"/>
    <property type="match status" value="1"/>
</dbReference>
<dbReference type="GO" id="GO:0016887">
    <property type="term" value="F:ATP hydrolysis activity"/>
    <property type="evidence" value="ECO:0007669"/>
    <property type="project" value="InterPro"/>
</dbReference>
<dbReference type="NCBIfam" id="TIGR01512">
    <property type="entry name" value="ATPase-IB2_Cd"/>
    <property type="match status" value="1"/>
</dbReference>
<dbReference type="SUPFAM" id="SSF81665">
    <property type="entry name" value="Calcium ATPase, transmembrane domain M"/>
    <property type="match status" value="1"/>
</dbReference>
<dbReference type="PRINTS" id="PR00119">
    <property type="entry name" value="CATATPASE"/>
</dbReference>
<dbReference type="PANTHER" id="PTHR48085:SF5">
    <property type="entry name" value="CADMIUM_ZINC-TRANSPORTING ATPASE HMA4-RELATED"/>
    <property type="match status" value="1"/>
</dbReference>
<dbReference type="Pfam" id="PF00702">
    <property type="entry name" value="Hydrolase"/>
    <property type="match status" value="1"/>
</dbReference>
<proteinExistence type="inferred from homology"/>
<dbReference type="EMBL" id="OBQK01000008">
    <property type="protein sequence ID" value="SOC56715.1"/>
    <property type="molecule type" value="Genomic_DNA"/>
</dbReference>
<dbReference type="Gene3D" id="3.40.1110.10">
    <property type="entry name" value="Calcium-transporting ATPase, cytoplasmic domain N"/>
    <property type="match status" value="1"/>
</dbReference>
<keyword evidence="5 6" id="KW-0472">Membrane</keyword>
<dbReference type="InterPro" id="IPR001757">
    <property type="entry name" value="P_typ_ATPase"/>
</dbReference>
<evidence type="ECO:0000256" key="5">
    <source>
        <dbReference type="ARBA" id="ARBA00023136"/>
    </source>
</evidence>
<dbReference type="Gene3D" id="3.40.50.1000">
    <property type="entry name" value="HAD superfamily/HAD-like"/>
    <property type="match status" value="1"/>
</dbReference>
<keyword evidence="6" id="KW-0479">Metal-binding</keyword>
<reference evidence="9" key="1">
    <citation type="submission" date="2017-08" db="EMBL/GenBank/DDBJ databases">
        <authorList>
            <person name="Varghese N."/>
            <person name="Submissions S."/>
        </authorList>
    </citation>
    <scope>NUCLEOTIDE SEQUENCE [LARGE SCALE GENOMIC DNA]</scope>
    <source>
        <strain evidence="9">USBA17B2</strain>
    </source>
</reference>
<feature type="transmembrane region" description="Helical" evidence="6">
    <location>
        <begin position="241"/>
        <end position="260"/>
    </location>
</feature>
<evidence type="ECO:0000313" key="8">
    <source>
        <dbReference type="EMBL" id="SOC56715.1"/>
    </source>
</evidence>
<evidence type="ECO:0000256" key="6">
    <source>
        <dbReference type="RuleBase" id="RU362081"/>
    </source>
</evidence>
<keyword evidence="6" id="KW-1003">Cell membrane</keyword>
<keyword evidence="9" id="KW-1185">Reference proteome</keyword>
<feature type="transmembrane region" description="Helical" evidence="6">
    <location>
        <begin position="266"/>
        <end position="287"/>
    </location>
</feature>
<dbReference type="Proteomes" id="UP000219688">
    <property type="component" value="Unassembled WGS sequence"/>
</dbReference>
<comment type="similarity">
    <text evidence="2 6">Belongs to the cation transport ATPase (P-type) (TC 3.A.3) family. Type IB subfamily.</text>
</comment>
<gene>
    <name evidence="8" type="ORF">SAMN05421879_108110</name>
</gene>
<keyword evidence="3 6" id="KW-0812">Transmembrane</keyword>
<dbReference type="GO" id="GO:0015086">
    <property type="term" value="F:cadmium ion transmembrane transporter activity"/>
    <property type="evidence" value="ECO:0007669"/>
    <property type="project" value="TreeGrafter"/>
</dbReference>
<protein>
    <submittedName>
        <fullName evidence="8">Heavy metal-(Cd/Co/Hg/Pb/Zn)-translocating P-type ATPase</fullName>
    </submittedName>
</protein>
<dbReference type="InterPro" id="IPR023298">
    <property type="entry name" value="ATPase_P-typ_TM_dom_sf"/>
</dbReference>
<dbReference type="Pfam" id="PF00122">
    <property type="entry name" value="E1-E2_ATPase"/>
    <property type="match status" value="1"/>
</dbReference>
<evidence type="ECO:0000256" key="4">
    <source>
        <dbReference type="ARBA" id="ARBA00022989"/>
    </source>
</evidence>
<dbReference type="InterPro" id="IPR023299">
    <property type="entry name" value="ATPase_P-typ_cyto_dom_N"/>
</dbReference>
<keyword evidence="4 6" id="KW-1133">Transmembrane helix</keyword>
<dbReference type="InterPro" id="IPR051014">
    <property type="entry name" value="Cation_Transport_ATPase_IB"/>
</dbReference>
<dbReference type="GO" id="GO:0019829">
    <property type="term" value="F:ATPase-coupled monoatomic cation transmembrane transporter activity"/>
    <property type="evidence" value="ECO:0007669"/>
    <property type="project" value="InterPro"/>
</dbReference>
<evidence type="ECO:0000256" key="3">
    <source>
        <dbReference type="ARBA" id="ARBA00022692"/>
    </source>
</evidence>
<dbReference type="AlphaFoldDB" id="A0A285VRN9"/>
<dbReference type="InterPro" id="IPR027256">
    <property type="entry name" value="P-typ_ATPase_IB"/>
</dbReference>
<dbReference type="NCBIfam" id="TIGR01525">
    <property type="entry name" value="ATPase-IB_hvy"/>
    <property type="match status" value="1"/>
</dbReference>
<dbReference type="SUPFAM" id="SSF56784">
    <property type="entry name" value="HAD-like"/>
    <property type="match status" value="1"/>
</dbReference>
<accession>A0A285VRN9</accession>
<dbReference type="InterPro" id="IPR023214">
    <property type="entry name" value="HAD_sf"/>
</dbReference>
<evidence type="ECO:0000256" key="1">
    <source>
        <dbReference type="ARBA" id="ARBA00004651"/>
    </source>
</evidence>
<dbReference type="InterPro" id="IPR059000">
    <property type="entry name" value="ATPase_P-type_domA"/>
</dbReference>
<feature type="transmembrane region" description="Helical" evidence="6">
    <location>
        <begin position="12"/>
        <end position="31"/>
    </location>
</feature>
<name>A0A285VRN9_9MICO</name>
<dbReference type="GO" id="GO:0005886">
    <property type="term" value="C:plasma membrane"/>
    <property type="evidence" value="ECO:0007669"/>
    <property type="project" value="UniProtKB-SubCell"/>
</dbReference>
<dbReference type="GO" id="GO:0046872">
    <property type="term" value="F:metal ion binding"/>
    <property type="evidence" value="ECO:0007669"/>
    <property type="project" value="UniProtKB-KW"/>
</dbReference>
<evidence type="ECO:0000259" key="7">
    <source>
        <dbReference type="Pfam" id="PF00122"/>
    </source>
</evidence>
<feature type="domain" description="P-type ATPase A" evidence="7">
    <location>
        <begin position="135"/>
        <end position="224"/>
    </location>
</feature>
<comment type="subcellular location">
    <subcellularLocation>
        <location evidence="1">Cell membrane</location>
        <topology evidence="1">Multi-pass membrane protein</topology>
    </subcellularLocation>
</comment>
<dbReference type="InterPro" id="IPR036412">
    <property type="entry name" value="HAD-like_sf"/>
</dbReference>
<dbReference type="GO" id="GO:0005524">
    <property type="term" value="F:ATP binding"/>
    <property type="evidence" value="ECO:0007669"/>
    <property type="project" value="UniProtKB-UniRule"/>
</dbReference>
<dbReference type="PANTHER" id="PTHR48085">
    <property type="entry name" value="CADMIUM/ZINC-TRANSPORTING ATPASE HMA2-RELATED"/>
    <property type="match status" value="1"/>
</dbReference>